<dbReference type="AlphaFoldDB" id="A0A9X1V9B9"/>
<evidence type="ECO:0000313" key="3">
    <source>
        <dbReference type="Proteomes" id="UP001139263"/>
    </source>
</evidence>
<gene>
    <name evidence="2" type="ORF">MM817_01840</name>
</gene>
<dbReference type="InterPro" id="IPR051465">
    <property type="entry name" value="Cell_Envelope_Struct_Comp"/>
</dbReference>
<feature type="domain" description="SLH" evidence="1">
    <location>
        <begin position="281"/>
        <end position="343"/>
    </location>
</feature>
<name>A0A9X1V9B9_9BACL</name>
<sequence>MNSALYSGKQMWIWEVDQTFGGNVDTIISQGKQMGLSGFLVKAHDGSTVWPQFKEVLGPLKAAGFTVAAWGYVYGNDVLGESTAAQTVIDMGADWYVLDAEQSFDGQADAATQLCTIIRSHYPHLIMGYSPFAFPSDHQTFPYAEFSRFCDVCLPQIYWGEFAMTPEAAVSQSFSELQEYKLPFAPIGQAYGSVTGSQIEEFAQAVHAQGGQGISFWDLQSANSMQLQAVGQIEQFPAPRAATMPVAGAPIPPQSKIPVATAPRGPIDTVTPTHIGASYYVSGMPADVKPNDWFYGAVSDLLSRGIITAYKDGLFKPDEGITRAQAADWLNRLRIYLEQQTGK</sequence>
<comment type="caution">
    <text evidence="2">The sequence shown here is derived from an EMBL/GenBank/DDBJ whole genome shotgun (WGS) entry which is preliminary data.</text>
</comment>
<proteinExistence type="predicted"/>
<evidence type="ECO:0000259" key="1">
    <source>
        <dbReference type="PROSITE" id="PS51272"/>
    </source>
</evidence>
<accession>A0A9X1V9B9</accession>
<dbReference type="EMBL" id="JALBUF010000005">
    <property type="protein sequence ID" value="MCI0183557.1"/>
    <property type="molecule type" value="Genomic_DNA"/>
</dbReference>
<dbReference type="PROSITE" id="PS51272">
    <property type="entry name" value="SLH"/>
    <property type="match status" value="1"/>
</dbReference>
<organism evidence="2 3">
    <name type="scientific">Sulfoacidibacillus ferrooxidans</name>
    <dbReference type="NCBI Taxonomy" id="2005001"/>
    <lineage>
        <taxon>Bacteria</taxon>
        <taxon>Bacillati</taxon>
        <taxon>Bacillota</taxon>
        <taxon>Bacilli</taxon>
        <taxon>Bacillales</taxon>
        <taxon>Alicyclobacillaceae</taxon>
        <taxon>Sulfoacidibacillus</taxon>
    </lineage>
</organism>
<dbReference type="PANTHER" id="PTHR43308">
    <property type="entry name" value="OUTER MEMBRANE PROTEIN ALPHA-RELATED"/>
    <property type="match status" value="1"/>
</dbReference>
<dbReference type="Pfam" id="PF00395">
    <property type="entry name" value="SLH"/>
    <property type="match status" value="1"/>
</dbReference>
<dbReference type="InterPro" id="IPR001119">
    <property type="entry name" value="SLH_dom"/>
</dbReference>
<protein>
    <recommendedName>
        <fullName evidence="1">SLH domain-containing protein</fullName>
    </recommendedName>
</protein>
<reference evidence="2" key="1">
    <citation type="submission" date="2022-03" db="EMBL/GenBank/DDBJ databases">
        <title>Draft Genome Sequence of Firmicute Strain S0AB, a Heterotrophic Iron/Sulfur-Oxidizing Extreme Acidophile.</title>
        <authorList>
            <person name="Vergara E."/>
            <person name="Pakostova E."/>
            <person name="Johnson D.B."/>
            <person name="Holmes D.S."/>
        </authorList>
    </citation>
    <scope>NUCLEOTIDE SEQUENCE</scope>
    <source>
        <strain evidence="2">S0AB</strain>
    </source>
</reference>
<dbReference type="RefSeq" id="WP_241714007.1">
    <property type="nucleotide sequence ID" value="NZ_JALBUF010000005.1"/>
</dbReference>
<keyword evidence="3" id="KW-1185">Reference proteome</keyword>
<evidence type="ECO:0000313" key="2">
    <source>
        <dbReference type="EMBL" id="MCI0183557.1"/>
    </source>
</evidence>
<dbReference type="Proteomes" id="UP001139263">
    <property type="component" value="Unassembled WGS sequence"/>
</dbReference>